<dbReference type="Pfam" id="PF00534">
    <property type="entry name" value="Glycos_transf_1"/>
    <property type="match status" value="1"/>
</dbReference>
<dbReference type="SUPFAM" id="SSF53756">
    <property type="entry name" value="UDP-Glycosyltransferase/glycogen phosphorylase"/>
    <property type="match status" value="1"/>
</dbReference>
<dbReference type="PANTHER" id="PTHR46401:SF2">
    <property type="entry name" value="GLYCOSYLTRANSFERASE WBBK-RELATED"/>
    <property type="match status" value="1"/>
</dbReference>
<keyword evidence="5" id="KW-1185">Reference proteome</keyword>
<proteinExistence type="predicted"/>
<dbReference type="PROSITE" id="PS51257">
    <property type="entry name" value="PROKAR_LIPOPROTEIN"/>
    <property type="match status" value="1"/>
</dbReference>
<dbReference type="Gene3D" id="3.40.50.2000">
    <property type="entry name" value="Glycogen Phosphorylase B"/>
    <property type="match status" value="2"/>
</dbReference>
<evidence type="ECO:0000256" key="1">
    <source>
        <dbReference type="ARBA" id="ARBA00022679"/>
    </source>
</evidence>
<dbReference type="Proteomes" id="UP001597112">
    <property type="component" value="Unassembled WGS sequence"/>
</dbReference>
<protein>
    <submittedName>
        <fullName evidence="4">Glycosyltransferase</fullName>
    </submittedName>
</protein>
<dbReference type="CDD" id="cd03801">
    <property type="entry name" value="GT4_PimA-like"/>
    <property type="match status" value="1"/>
</dbReference>
<comment type="caution">
    <text evidence="4">The sequence shown here is derived from an EMBL/GenBank/DDBJ whole genome shotgun (WGS) entry which is preliminary data.</text>
</comment>
<dbReference type="EMBL" id="JBHTKA010000001">
    <property type="protein sequence ID" value="MFD0998590.1"/>
    <property type="molecule type" value="Genomic_DNA"/>
</dbReference>
<evidence type="ECO:0000313" key="5">
    <source>
        <dbReference type="Proteomes" id="UP001597112"/>
    </source>
</evidence>
<name>A0ABW3JX94_9BACT</name>
<dbReference type="InterPro" id="IPR028098">
    <property type="entry name" value="Glyco_trans_4-like_N"/>
</dbReference>
<dbReference type="PANTHER" id="PTHR46401">
    <property type="entry name" value="GLYCOSYLTRANSFERASE WBBK-RELATED"/>
    <property type="match status" value="1"/>
</dbReference>
<sequence>MRVLMFGWEFPPHISGGLGTACYGLTKSLTKENVDILFVVPKLHGGEDVPRVDFIDAGKVPIKIGSHKEYTTHRIEEPGEEVSGVNISITTIEVESVLSPYRSSRYHAPVTHMESWSYTLEPTTHEVTQEVEVIDTFTHLFSGTYGPDLIEETNRYAEVATEIARNFSFDIIHAHDWMTFPAGIAAQRASNKPLIVHVHSTEFDRSGEYVDPKVYAIEREGVEKADHILAVSKWTKDILVYRYSIDAAKISVSYNGIMPKDLKTTSVMPSIGSHVVTFLGRLTYQKGPFYFVEAARKVLEKFPDAHFVVAGSGDLFPQVVERVAQLKLSSRFHFTGFLKGENIDKVWSVSSVYVMPSVSEPFGITPLEAIQAGVPVIVSNQSGVAEVMPHAIKVDFWKTDDLADAICNVLAYESLSTTLKKNSLKEIKNITWDKAAKKIKTIYHELI</sequence>
<feature type="domain" description="Glycosyltransferase subfamily 4-like N-terminal" evidence="3">
    <location>
        <begin position="155"/>
        <end position="257"/>
    </location>
</feature>
<evidence type="ECO:0000259" key="2">
    <source>
        <dbReference type="Pfam" id="PF00534"/>
    </source>
</evidence>
<dbReference type="InterPro" id="IPR001296">
    <property type="entry name" value="Glyco_trans_1"/>
</dbReference>
<evidence type="ECO:0000313" key="4">
    <source>
        <dbReference type="EMBL" id="MFD0998590.1"/>
    </source>
</evidence>
<feature type="domain" description="Glycosyl transferase family 1" evidence="2">
    <location>
        <begin position="274"/>
        <end position="423"/>
    </location>
</feature>
<keyword evidence="1" id="KW-0808">Transferase</keyword>
<dbReference type="Pfam" id="PF13439">
    <property type="entry name" value="Glyco_transf_4"/>
    <property type="match status" value="1"/>
</dbReference>
<gene>
    <name evidence="4" type="ORF">ACFQ21_04700</name>
</gene>
<organism evidence="4 5">
    <name type="scientific">Ohtaekwangia kribbensis</name>
    <dbReference type="NCBI Taxonomy" id="688913"/>
    <lineage>
        <taxon>Bacteria</taxon>
        <taxon>Pseudomonadati</taxon>
        <taxon>Bacteroidota</taxon>
        <taxon>Cytophagia</taxon>
        <taxon>Cytophagales</taxon>
        <taxon>Fulvivirgaceae</taxon>
        <taxon>Ohtaekwangia</taxon>
    </lineage>
</organism>
<accession>A0ABW3JX94</accession>
<reference evidence="5" key="1">
    <citation type="journal article" date="2019" name="Int. J. Syst. Evol. Microbiol.">
        <title>The Global Catalogue of Microorganisms (GCM) 10K type strain sequencing project: providing services to taxonomists for standard genome sequencing and annotation.</title>
        <authorList>
            <consortium name="The Broad Institute Genomics Platform"/>
            <consortium name="The Broad Institute Genome Sequencing Center for Infectious Disease"/>
            <person name="Wu L."/>
            <person name="Ma J."/>
        </authorList>
    </citation>
    <scope>NUCLEOTIDE SEQUENCE [LARGE SCALE GENOMIC DNA]</scope>
    <source>
        <strain evidence="5">CCUG 58938</strain>
    </source>
</reference>
<evidence type="ECO:0000259" key="3">
    <source>
        <dbReference type="Pfam" id="PF13439"/>
    </source>
</evidence>
<dbReference type="RefSeq" id="WP_377575530.1">
    <property type="nucleotide sequence ID" value="NZ_JBHTKA010000001.1"/>
</dbReference>